<evidence type="ECO:0000259" key="5">
    <source>
        <dbReference type="Pfam" id="PF06276"/>
    </source>
</evidence>
<dbReference type="EMBL" id="PDJK01000001">
    <property type="protein sequence ID" value="PFG57264.1"/>
    <property type="molecule type" value="Genomic_DNA"/>
</dbReference>
<dbReference type="Pfam" id="PF04183">
    <property type="entry name" value="IucA_IucC"/>
    <property type="match status" value="1"/>
</dbReference>
<dbReference type="Pfam" id="PF06276">
    <property type="entry name" value="FhuF"/>
    <property type="match status" value="1"/>
</dbReference>
<organism evidence="6 7">
    <name type="scientific">Amycolatopsis sulphurea</name>
    <dbReference type="NCBI Taxonomy" id="76022"/>
    <lineage>
        <taxon>Bacteria</taxon>
        <taxon>Bacillati</taxon>
        <taxon>Actinomycetota</taxon>
        <taxon>Actinomycetes</taxon>
        <taxon>Pseudonocardiales</taxon>
        <taxon>Pseudonocardiaceae</taxon>
        <taxon>Amycolatopsis</taxon>
    </lineage>
</organism>
<reference evidence="6 7" key="1">
    <citation type="submission" date="2017-10" db="EMBL/GenBank/DDBJ databases">
        <title>Sequencing the genomes of 1000 actinobacteria strains.</title>
        <authorList>
            <person name="Klenk H.-P."/>
        </authorList>
    </citation>
    <scope>NUCLEOTIDE SEQUENCE [LARGE SCALE GENOMIC DNA]</scope>
    <source>
        <strain evidence="6 7">DSM 46092</strain>
    </source>
</reference>
<dbReference type="InterPro" id="IPR037455">
    <property type="entry name" value="LucA/IucC-like"/>
</dbReference>
<evidence type="ECO:0000256" key="1">
    <source>
        <dbReference type="ARBA" id="ARBA00004924"/>
    </source>
</evidence>
<evidence type="ECO:0000313" key="7">
    <source>
        <dbReference type="Proteomes" id="UP000243542"/>
    </source>
</evidence>
<accession>A0A2A9G0U1</accession>
<name>A0A2A9G0U1_9PSEU</name>
<protein>
    <submittedName>
        <fullName evidence="6">Siderophore synthetase component</fullName>
    </submittedName>
</protein>
<gene>
    <name evidence="6" type="ORF">ATK36_0830</name>
</gene>
<dbReference type="Proteomes" id="UP000243542">
    <property type="component" value="Unassembled WGS sequence"/>
</dbReference>
<comment type="pathway">
    <text evidence="1">Siderophore biosynthesis.</text>
</comment>
<feature type="domain" description="Aerobactin siderophore biosynthesis IucA/IucC N-terminal" evidence="4">
    <location>
        <begin position="144"/>
        <end position="380"/>
    </location>
</feature>
<evidence type="ECO:0000259" key="4">
    <source>
        <dbReference type="Pfam" id="PF04183"/>
    </source>
</evidence>
<dbReference type="AlphaFoldDB" id="A0A2A9G0U1"/>
<dbReference type="GO" id="GO:0019290">
    <property type="term" value="P:siderophore biosynthetic process"/>
    <property type="evidence" value="ECO:0007669"/>
    <property type="project" value="InterPro"/>
</dbReference>
<keyword evidence="7" id="KW-1185">Reference proteome</keyword>
<dbReference type="GO" id="GO:0016881">
    <property type="term" value="F:acid-amino acid ligase activity"/>
    <property type="evidence" value="ECO:0007669"/>
    <property type="project" value="UniProtKB-ARBA"/>
</dbReference>
<dbReference type="InterPro" id="IPR007310">
    <property type="entry name" value="Aerobactin_biosyn_IucA/IucC_N"/>
</dbReference>
<evidence type="ECO:0000313" key="6">
    <source>
        <dbReference type="EMBL" id="PFG57264.1"/>
    </source>
</evidence>
<comment type="caution">
    <text evidence="6">The sequence shown here is derived from an EMBL/GenBank/DDBJ whole genome shotgun (WGS) entry which is preliminary data.</text>
</comment>
<dbReference type="RefSeq" id="WP_098509878.1">
    <property type="nucleotide sequence ID" value="NZ_JBIAKZ010000010.1"/>
</dbReference>
<feature type="region of interest" description="Disordered" evidence="3">
    <location>
        <begin position="148"/>
        <end position="170"/>
    </location>
</feature>
<evidence type="ECO:0000256" key="3">
    <source>
        <dbReference type="SAM" id="MobiDB-lite"/>
    </source>
</evidence>
<proteinExistence type="inferred from homology"/>
<dbReference type="Gene3D" id="1.10.510.40">
    <property type="match status" value="1"/>
</dbReference>
<feature type="domain" description="Aerobactin siderophore biosynthesis IucA/IucC-like C-terminal" evidence="5">
    <location>
        <begin position="408"/>
        <end position="569"/>
    </location>
</feature>
<comment type="similarity">
    <text evidence="2">Belongs to the IucA/IucC family.</text>
</comment>
<dbReference type="PANTHER" id="PTHR34384">
    <property type="entry name" value="L-2,3-DIAMINOPROPANOATE--CITRATE LIGASE"/>
    <property type="match status" value="1"/>
</dbReference>
<dbReference type="InterPro" id="IPR022770">
    <property type="entry name" value="IucA/IucC-like_C"/>
</dbReference>
<evidence type="ECO:0000256" key="2">
    <source>
        <dbReference type="ARBA" id="ARBA00007832"/>
    </source>
</evidence>
<sequence length="589" mass="63843">MTVEVTTSFRVDTDADLLSAHTLLGCLVRELAGPDGQVTVDTGRLLLRLPHIGQVLRATLLRVSTVAAHRFTGPVQRHAGGTTWVDLGLAELADLVDAELTARTGHGNDEFATQVRASRDALHDTLARRPDRPDRPVAEPAATYLDSEQSLLAGHPRHPAPKWRSGEPSRWRRFSPETRTAFPLHWLAVPAELVHEHAVGGDFDQHARTSDLLGRPLPAGYRALPVHPWQFQLLSDDPDLAPVLAAARIEGALLDLGQTGQPCHPTASVRTLYQPELDVFLKTSLNVRITNCLRKNAAYELRGAVALTGALATPFAEVAARHPGFGALPEPAARSVVLPGHLGTARQRHAILEGFGTIVRTGITGRLRPGEQVHLAGALAAAQLDPAGTRTRLADLVDHRDPAAWAGLWWRRYLNLLVPPVLRLWAEHGIVLEPHLQNVLAVLDAEGMPTQVLVRDLEGTKLLAHRHTDLLAALPAEVAGAAAYSGENGWNRVAYCLFVNHLTEIAGALADLVPARPRFEDELWDTVADVVATTGTDLGGPPRLRALLAGVPLPAKTNLLIRWQRAADRHAGYVPFPNPLGRALPEDLR</sequence>
<dbReference type="PANTHER" id="PTHR34384:SF5">
    <property type="entry name" value="L-2,3-DIAMINOPROPANOATE--CITRATE LIGASE"/>
    <property type="match status" value="1"/>
</dbReference>